<evidence type="ECO:0000256" key="6">
    <source>
        <dbReference type="ARBA" id="ARBA00023136"/>
    </source>
</evidence>
<keyword evidence="6" id="KW-0472">Membrane</keyword>
<dbReference type="InterPro" id="IPR005017">
    <property type="entry name" value="OMPP1/FadL/TodX"/>
</dbReference>
<keyword evidence="9" id="KW-1185">Reference proteome</keyword>
<dbReference type="PANTHER" id="PTHR35093:SF8">
    <property type="entry name" value="OUTER MEMBRANE PROTEIN NMB0088-RELATED"/>
    <property type="match status" value="1"/>
</dbReference>
<dbReference type="GO" id="GO:0015483">
    <property type="term" value="F:long-chain fatty acid transporting porin activity"/>
    <property type="evidence" value="ECO:0007669"/>
    <property type="project" value="TreeGrafter"/>
</dbReference>
<accession>A0A4V3EQA6</accession>
<evidence type="ECO:0000256" key="5">
    <source>
        <dbReference type="ARBA" id="ARBA00022729"/>
    </source>
</evidence>
<dbReference type="Proteomes" id="UP000295830">
    <property type="component" value="Unassembled WGS sequence"/>
</dbReference>
<gene>
    <name evidence="8" type="ORF">DES49_2313</name>
</gene>
<evidence type="ECO:0000256" key="1">
    <source>
        <dbReference type="ARBA" id="ARBA00004571"/>
    </source>
</evidence>
<comment type="subcellular location">
    <subcellularLocation>
        <location evidence="1">Cell outer membrane</location>
        <topology evidence="1">Multi-pass membrane protein</topology>
    </subcellularLocation>
</comment>
<dbReference type="OrthoDB" id="19849at2"/>
<comment type="similarity">
    <text evidence="2">Belongs to the OmpP1/FadL family.</text>
</comment>
<dbReference type="SUPFAM" id="SSF56935">
    <property type="entry name" value="Porins"/>
    <property type="match status" value="1"/>
</dbReference>
<keyword evidence="7" id="KW-0998">Cell outer membrane</keyword>
<dbReference type="Pfam" id="PF03349">
    <property type="entry name" value="Toluene_X"/>
    <property type="match status" value="1"/>
</dbReference>
<evidence type="ECO:0000256" key="4">
    <source>
        <dbReference type="ARBA" id="ARBA00022692"/>
    </source>
</evidence>
<dbReference type="EMBL" id="SOAX01000005">
    <property type="protein sequence ID" value="TDT39388.1"/>
    <property type="molecule type" value="Genomic_DNA"/>
</dbReference>
<keyword evidence="3" id="KW-1134">Transmembrane beta strand</keyword>
<dbReference type="AlphaFoldDB" id="A0A4V3EQA6"/>
<proteinExistence type="inferred from homology"/>
<organism evidence="8 9">
    <name type="scientific">Halospina denitrificans</name>
    <dbReference type="NCBI Taxonomy" id="332522"/>
    <lineage>
        <taxon>Bacteria</taxon>
        <taxon>Pseudomonadati</taxon>
        <taxon>Pseudomonadota</taxon>
        <taxon>Gammaproteobacteria</taxon>
        <taxon>Halospina</taxon>
    </lineage>
</organism>
<dbReference type="RefSeq" id="WP_133736559.1">
    <property type="nucleotide sequence ID" value="NZ_SOAX01000005.1"/>
</dbReference>
<name>A0A4V3EQA6_9GAMM</name>
<dbReference type="Gene3D" id="2.40.160.60">
    <property type="entry name" value="Outer membrane protein transport protein (OMPP1/FadL/TodX)"/>
    <property type="match status" value="1"/>
</dbReference>
<evidence type="ECO:0000256" key="7">
    <source>
        <dbReference type="ARBA" id="ARBA00023237"/>
    </source>
</evidence>
<sequence length="538" mass="58627">MRATGAGKRLLGAIVLAFVSMGAFGQAEFQLLVHPKASALGNAVTADPPGIMALRRNPAGLSRLEGRQWEFGLVAARTVFEAEFSVPDEGCDIFGMECAEHDPAANSKSRATRGALFVPGVGLVKLPKEAPFDGAPTHAGFSVQPPGSKLTFGNGAWMEVYAGFSKDDDDPGRYQIKDVALQRFTYFAPTVAYQVNDNWSIGAGINFSHHAFGATQDLRTPNMLVGVGATLQDAFGCDEEKNEPLAPWLALCGGKIGPWQDIGVLELEVEETLSPSYRFGVLWEPTDWFTWGAQYSSGDDMSLSGELGIDYTEDWSGFWQSVNSSVLGAIGSAILSLPSGIPKEQANISLQETHPQHFSTGISARVLPWLTINTDVDYVDMNSQEFIDIKFDRELEFLNAARILAPEQVTPTSLRLERNKKDVWSLGYGAEFHVSSRLDLRAGVQHRNNAIRKGGENLSGPLWDANLYGVGLGYEWSQNTHIDMHASWLKSSKKIPADSSCSINCDNITNIVDNPYAGLDVYAETHAQLLGISVRSRF</sequence>
<evidence type="ECO:0000313" key="9">
    <source>
        <dbReference type="Proteomes" id="UP000295830"/>
    </source>
</evidence>
<keyword evidence="5" id="KW-0732">Signal</keyword>
<keyword evidence="4" id="KW-0812">Transmembrane</keyword>
<reference evidence="8 9" key="1">
    <citation type="submission" date="2019-03" db="EMBL/GenBank/DDBJ databases">
        <title>Genomic Encyclopedia of Type Strains, Phase IV (KMG-IV): sequencing the most valuable type-strain genomes for metagenomic binning, comparative biology and taxonomic classification.</title>
        <authorList>
            <person name="Goeker M."/>
        </authorList>
    </citation>
    <scope>NUCLEOTIDE SEQUENCE [LARGE SCALE GENOMIC DNA]</scope>
    <source>
        <strain evidence="8 9">DSM 15505</strain>
    </source>
</reference>
<evidence type="ECO:0000313" key="8">
    <source>
        <dbReference type="EMBL" id="TDT39388.1"/>
    </source>
</evidence>
<evidence type="ECO:0000256" key="3">
    <source>
        <dbReference type="ARBA" id="ARBA00022452"/>
    </source>
</evidence>
<dbReference type="PANTHER" id="PTHR35093">
    <property type="entry name" value="OUTER MEMBRANE PROTEIN NMB0088-RELATED"/>
    <property type="match status" value="1"/>
</dbReference>
<evidence type="ECO:0000256" key="2">
    <source>
        <dbReference type="ARBA" id="ARBA00008163"/>
    </source>
</evidence>
<comment type="caution">
    <text evidence="8">The sequence shown here is derived from an EMBL/GenBank/DDBJ whole genome shotgun (WGS) entry which is preliminary data.</text>
</comment>
<protein>
    <submittedName>
        <fullName evidence="8">Long-subunit fatty acid transport protein</fullName>
    </submittedName>
</protein>
<dbReference type="GO" id="GO:0009279">
    <property type="term" value="C:cell outer membrane"/>
    <property type="evidence" value="ECO:0007669"/>
    <property type="project" value="UniProtKB-SubCell"/>
</dbReference>